<feature type="transmembrane region" description="Helical" evidence="1">
    <location>
        <begin position="196"/>
        <end position="217"/>
    </location>
</feature>
<feature type="domain" description="Nose resistant-to-fluoxetine protein N-terminal" evidence="3">
    <location>
        <begin position="70"/>
        <end position="186"/>
    </location>
</feature>
<feature type="transmembrane region" description="Helical" evidence="1">
    <location>
        <begin position="460"/>
        <end position="480"/>
    </location>
</feature>
<feature type="transmembrane region" description="Helical" evidence="1">
    <location>
        <begin position="564"/>
        <end position="589"/>
    </location>
</feature>
<keyword evidence="5" id="KW-1185">Reference proteome</keyword>
<accession>A0ABP0G9J6</accession>
<feature type="transmembrane region" description="Helical" evidence="1">
    <location>
        <begin position="609"/>
        <end position="629"/>
    </location>
</feature>
<dbReference type="Pfam" id="PF01757">
    <property type="entry name" value="Acyl_transf_3"/>
    <property type="match status" value="1"/>
</dbReference>
<evidence type="ECO:0000313" key="4">
    <source>
        <dbReference type="EMBL" id="CAK8686760.1"/>
    </source>
</evidence>
<organism evidence="4 5">
    <name type="scientific">Clavelina lepadiformis</name>
    <name type="common">Light-bulb sea squirt</name>
    <name type="synonym">Ascidia lepadiformis</name>
    <dbReference type="NCBI Taxonomy" id="159417"/>
    <lineage>
        <taxon>Eukaryota</taxon>
        <taxon>Metazoa</taxon>
        <taxon>Chordata</taxon>
        <taxon>Tunicata</taxon>
        <taxon>Ascidiacea</taxon>
        <taxon>Aplousobranchia</taxon>
        <taxon>Clavelinidae</taxon>
        <taxon>Clavelina</taxon>
    </lineage>
</organism>
<keyword evidence="1" id="KW-0812">Transmembrane</keyword>
<dbReference type="EMBL" id="CAWYQH010000103">
    <property type="protein sequence ID" value="CAK8686760.1"/>
    <property type="molecule type" value="Genomic_DNA"/>
</dbReference>
<feature type="transmembrane region" description="Helical" evidence="1">
    <location>
        <begin position="323"/>
        <end position="345"/>
    </location>
</feature>
<keyword evidence="2" id="KW-0732">Signal</keyword>
<feature type="chain" id="PRO_5046730349" description="Nose resistant-to-fluoxetine protein N-terminal domain-containing protein" evidence="2">
    <location>
        <begin position="18"/>
        <end position="737"/>
    </location>
</feature>
<dbReference type="InterPro" id="IPR002656">
    <property type="entry name" value="Acyl_transf_3_dom"/>
</dbReference>
<feature type="signal peptide" evidence="2">
    <location>
        <begin position="1"/>
        <end position="17"/>
    </location>
</feature>
<evidence type="ECO:0000256" key="2">
    <source>
        <dbReference type="SAM" id="SignalP"/>
    </source>
</evidence>
<feature type="transmembrane region" description="Helical" evidence="1">
    <location>
        <begin position="531"/>
        <end position="552"/>
    </location>
</feature>
<reference evidence="4 5" key="1">
    <citation type="submission" date="2024-02" db="EMBL/GenBank/DDBJ databases">
        <authorList>
            <person name="Daric V."/>
            <person name="Darras S."/>
        </authorList>
    </citation>
    <scope>NUCLEOTIDE SEQUENCE [LARGE SCALE GENOMIC DNA]</scope>
</reference>
<evidence type="ECO:0000313" key="5">
    <source>
        <dbReference type="Proteomes" id="UP001642483"/>
    </source>
</evidence>
<evidence type="ECO:0000259" key="3">
    <source>
        <dbReference type="SMART" id="SM00703"/>
    </source>
</evidence>
<sequence>MNLKLIVVSLFLSLVHSQDMSSLLTDANPLHVIQHFAASSGRGVTQEDSEMIRNLPSNFFSIKDNVSGISKSCYNSIDNYEKDFPQESYTLQVLDAWGKPESGILNGNVKWLGRYFECSNINYDYFKGKYCSVYVGKPPAPAAYGIGFPTGLTVGGCFPDTCSQEDISSLIKSLAQNKTSIVDCPVQFTEWGAKEILGIIILLLLFLIVIASSLYDLKSNMNAKFKSEFSDKVVLQINSFEEGPQFKRGKIHQILTSFSIIQNTRRFLVTTQRPTDITCLHGMRFISMSWVIIGHSFLISVEYSDNMKFVGEYFINHFEFQAIGNATLSVDSFFFLSGLLVVYLGMRELKKRNGKINIPLMYLHRYIRLTPPYAFLILMSVSLWPKFGTGPMWPDLAQPLQAQCDKYWWTNLLYINNLYPSDSLNGVCLPWSWYLANDTQFYILAPFLLLALYKFPGLGLALLSIVLTASVTITGVFSSITQQQPQPVTLGVFAKIFTSLSLPALNQTSEVMQADLVGADPPQYSPYMSDIYTKPWCRIGAYIVGMITGFILHYNNNKVKMPKLAVVLGWLLAAGTCSSIIYCLYPTFITGHVLDNNTAAFYNAMSRPMWAVGLAWVTVACVSGYGGPINKFLSWKGFIPLSRLTYCAYLIHPLVVRWLVVSRETLLHYSISTIISIFLTTLVLANLLAYFIAMLIEFPVVELMKILQGGKHTVSAQLQTTLKFDTNLRQFGEEHDA</sequence>
<evidence type="ECO:0000256" key="1">
    <source>
        <dbReference type="SAM" id="Phobius"/>
    </source>
</evidence>
<dbReference type="InterPro" id="IPR052728">
    <property type="entry name" value="O2_lipid_transport_reg"/>
</dbReference>
<gene>
    <name evidence="4" type="ORF">CVLEPA_LOCUS18684</name>
</gene>
<dbReference type="Pfam" id="PF20146">
    <property type="entry name" value="NRF"/>
    <property type="match status" value="1"/>
</dbReference>
<dbReference type="PANTHER" id="PTHR11161">
    <property type="entry name" value="O-ACYLTRANSFERASE"/>
    <property type="match status" value="1"/>
</dbReference>
<feature type="transmembrane region" description="Helical" evidence="1">
    <location>
        <begin position="366"/>
        <end position="384"/>
    </location>
</feature>
<dbReference type="InterPro" id="IPR006621">
    <property type="entry name" value="Nose-resist-to-fluoxetine_N"/>
</dbReference>
<proteinExistence type="predicted"/>
<dbReference type="SMART" id="SM00703">
    <property type="entry name" value="NRF"/>
    <property type="match status" value="1"/>
</dbReference>
<comment type="caution">
    <text evidence="4">The sequence shown here is derived from an EMBL/GenBank/DDBJ whole genome shotgun (WGS) entry which is preliminary data.</text>
</comment>
<dbReference type="PANTHER" id="PTHR11161:SF0">
    <property type="entry name" value="O-ACYLTRANSFERASE LIKE PROTEIN"/>
    <property type="match status" value="1"/>
</dbReference>
<feature type="transmembrane region" description="Helical" evidence="1">
    <location>
        <begin position="641"/>
        <end position="660"/>
    </location>
</feature>
<dbReference type="Proteomes" id="UP001642483">
    <property type="component" value="Unassembled WGS sequence"/>
</dbReference>
<feature type="transmembrane region" description="Helical" evidence="1">
    <location>
        <begin position="666"/>
        <end position="696"/>
    </location>
</feature>
<keyword evidence="1" id="KW-0472">Membrane</keyword>
<protein>
    <recommendedName>
        <fullName evidence="3">Nose resistant-to-fluoxetine protein N-terminal domain-containing protein</fullName>
    </recommendedName>
</protein>
<feature type="transmembrane region" description="Helical" evidence="1">
    <location>
        <begin position="285"/>
        <end position="303"/>
    </location>
</feature>
<keyword evidence="1" id="KW-1133">Transmembrane helix</keyword>
<name>A0ABP0G9J6_CLALP</name>